<keyword evidence="2" id="KW-1185">Reference proteome</keyword>
<protein>
    <recommendedName>
        <fullName evidence="3">Secreted protein</fullName>
    </recommendedName>
</protein>
<dbReference type="AlphaFoldDB" id="A0AAV7W982"/>
<dbReference type="EMBL" id="JANPWB010000002">
    <property type="protein sequence ID" value="KAJ1208875.1"/>
    <property type="molecule type" value="Genomic_DNA"/>
</dbReference>
<organism evidence="1 2">
    <name type="scientific">Pleurodeles waltl</name>
    <name type="common">Iberian ribbed newt</name>
    <dbReference type="NCBI Taxonomy" id="8319"/>
    <lineage>
        <taxon>Eukaryota</taxon>
        <taxon>Metazoa</taxon>
        <taxon>Chordata</taxon>
        <taxon>Craniata</taxon>
        <taxon>Vertebrata</taxon>
        <taxon>Euteleostomi</taxon>
        <taxon>Amphibia</taxon>
        <taxon>Batrachia</taxon>
        <taxon>Caudata</taxon>
        <taxon>Salamandroidea</taxon>
        <taxon>Salamandridae</taxon>
        <taxon>Pleurodelinae</taxon>
        <taxon>Pleurodeles</taxon>
    </lineage>
</organism>
<dbReference type="Proteomes" id="UP001066276">
    <property type="component" value="Chromosome 1_2"/>
</dbReference>
<name>A0AAV7W982_PLEWA</name>
<gene>
    <name evidence="1" type="ORF">NDU88_004258</name>
</gene>
<comment type="caution">
    <text evidence="1">The sequence shown here is derived from an EMBL/GenBank/DDBJ whole genome shotgun (WGS) entry which is preliminary data.</text>
</comment>
<accession>A0AAV7W982</accession>
<proteinExistence type="predicted"/>
<evidence type="ECO:0008006" key="3">
    <source>
        <dbReference type="Google" id="ProtNLM"/>
    </source>
</evidence>
<reference evidence="1" key="1">
    <citation type="journal article" date="2022" name="bioRxiv">
        <title>Sequencing and chromosome-scale assembly of the giantPleurodeles waltlgenome.</title>
        <authorList>
            <person name="Brown T."/>
            <person name="Elewa A."/>
            <person name="Iarovenko S."/>
            <person name="Subramanian E."/>
            <person name="Araus A.J."/>
            <person name="Petzold A."/>
            <person name="Susuki M."/>
            <person name="Suzuki K.-i.T."/>
            <person name="Hayashi T."/>
            <person name="Toyoda A."/>
            <person name="Oliveira C."/>
            <person name="Osipova E."/>
            <person name="Leigh N.D."/>
            <person name="Simon A."/>
            <person name="Yun M.H."/>
        </authorList>
    </citation>
    <scope>NUCLEOTIDE SEQUENCE</scope>
    <source>
        <strain evidence="1">20211129_DDA</strain>
        <tissue evidence="1">Liver</tissue>
    </source>
</reference>
<evidence type="ECO:0000313" key="1">
    <source>
        <dbReference type="EMBL" id="KAJ1208875.1"/>
    </source>
</evidence>
<evidence type="ECO:0000313" key="2">
    <source>
        <dbReference type="Proteomes" id="UP001066276"/>
    </source>
</evidence>
<sequence>MIATVRSLLVTRSVAGAPSEDGDNGASAGLVACGLSQSGFYSYALETRTRVIVVRCLFLLLERRLNMLQPRSLGFNESGSILARCIWTRSVGGPEEIQGHSPDETCVDGRA</sequence>